<dbReference type="PROSITE" id="PS50888">
    <property type="entry name" value="BHLH"/>
    <property type="match status" value="1"/>
</dbReference>
<organism evidence="2 3">
    <name type="scientific">Oikopleura dioica</name>
    <name type="common">Tunicate</name>
    <dbReference type="NCBI Taxonomy" id="34765"/>
    <lineage>
        <taxon>Eukaryota</taxon>
        <taxon>Metazoa</taxon>
        <taxon>Chordata</taxon>
        <taxon>Tunicata</taxon>
        <taxon>Appendicularia</taxon>
        <taxon>Copelata</taxon>
        <taxon>Oikopleuridae</taxon>
        <taxon>Oikopleura</taxon>
    </lineage>
</organism>
<dbReference type="SUPFAM" id="SSF47459">
    <property type="entry name" value="HLH, helix-loop-helix DNA-binding domain"/>
    <property type="match status" value="1"/>
</dbReference>
<dbReference type="Gene3D" id="4.10.280.10">
    <property type="entry name" value="Helix-loop-helix DNA-binding domain"/>
    <property type="match status" value="1"/>
</dbReference>
<evidence type="ECO:0000313" key="3">
    <source>
        <dbReference type="Proteomes" id="UP001158576"/>
    </source>
</evidence>
<dbReference type="InterPro" id="IPR011598">
    <property type="entry name" value="bHLH_dom"/>
</dbReference>
<sequence length="179" mass="20560">MDLNLAESGQNIRENGCDYYSENAESWQLSGRTLPPILSFSNMLRENELENTNQISCQSQIQYQYSIPNCGYQPHWNGEPYHAPDEQMIELVPVVDDGVLHQMIQMERTQVNKSKRSKERRTASINSAYNILRSHIPNVPAETKLSKIKTLRYAASYIKYLMDILKNDDAEPAEFSPSD</sequence>
<feature type="domain" description="BHLH" evidence="1">
    <location>
        <begin position="109"/>
        <end position="161"/>
    </location>
</feature>
<dbReference type="InterPro" id="IPR036638">
    <property type="entry name" value="HLH_DNA-bd_sf"/>
</dbReference>
<dbReference type="Proteomes" id="UP001158576">
    <property type="component" value="Chromosome XSR"/>
</dbReference>
<dbReference type="Pfam" id="PF00010">
    <property type="entry name" value="HLH"/>
    <property type="match status" value="1"/>
</dbReference>
<keyword evidence="3" id="KW-1185">Reference proteome</keyword>
<reference evidence="2 3" key="1">
    <citation type="submission" date="2021-04" db="EMBL/GenBank/DDBJ databases">
        <authorList>
            <person name="Bliznina A."/>
        </authorList>
    </citation>
    <scope>NUCLEOTIDE SEQUENCE [LARGE SCALE GENOMIC DNA]</scope>
</reference>
<proteinExistence type="predicted"/>
<dbReference type="SMART" id="SM00353">
    <property type="entry name" value="HLH"/>
    <property type="match status" value="1"/>
</dbReference>
<accession>A0ABN7SG27</accession>
<dbReference type="PANTHER" id="PTHR23349">
    <property type="entry name" value="BASIC HELIX-LOOP-HELIX TRANSCRIPTION FACTOR, TWIST"/>
    <property type="match status" value="1"/>
</dbReference>
<evidence type="ECO:0000259" key="1">
    <source>
        <dbReference type="PROSITE" id="PS50888"/>
    </source>
</evidence>
<dbReference type="PANTHER" id="PTHR23349:SF68">
    <property type="entry name" value="FI14601P"/>
    <property type="match status" value="1"/>
</dbReference>
<dbReference type="EMBL" id="OU015569">
    <property type="protein sequence ID" value="CAG5099298.1"/>
    <property type="molecule type" value="Genomic_DNA"/>
</dbReference>
<evidence type="ECO:0000313" key="2">
    <source>
        <dbReference type="EMBL" id="CAG5099298.1"/>
    </source>
</evidence>
<name>A0ABN7SG27_OIKDI</name>
<dbReference type="InterPro" id="IPR050283">
    <property type="entry name" value="E-box_TF_Regulators"/>
</dbReference>
<gene>
    <name evidence="2" type="ORF">OKIOD_LOCUS7981</name>
</gene>
<protein>
    <submittedName>
        <fullName evidence="2">Oidioi.mRNA.OKI2018_I69.XSR.g16423.t1.cds</fullName>
    </submittedName>
</protein>